<evidence type="ECO:0000256" key="3">
    <source>
        <dbReference type="ARBA" id="ARBA00022692"/>
    </source>
</evidence>
<dbReference type="PANTHER" id="PTHR45724">
    <property type="entry name" value="AQUAPORIN NIP2-1"/>
    <property type="match status" value="1"/>
</dbReference>
<dbReference type="PANTHER" id="PTHR45724:SF13">
    <property type="entry name" value="AQUAPORIN NIP1-1-RELATED"/>
    <property type="match status" value="1"/>
</dbReference>
<accession>A0A401JYV8</accession>
<feature type="transmembrane region" description="Helical" evidence="7">
    <location>
        <begin position="224"/>
        <end position="244"/>
    </location>
</feature>
<dbReference type="InterPro" id="IPR023271">
    <property type="entry name" value="Aquaporin-like"/>
</dbReference>
<dbReference type="SUPFAM" id="SSF81338">
    <property type="entry name" value="Aquaporin-like"/>
    <property type="match status" value="1"/>
</dbReference>
<evidence type="ECO:0000256" key="4">
    <source>
        <dbReference type="ARBA" id="ARBA00022989"/>
    </source>
</evidence>
<feature type="transmembrane region" description="Helical" evidence="7">
    <location>
        <begin position="70"/>
        <end position="92"/>
    </location>
</feature>
<comment type="subcellular location">
    <subcellularLocation>
        <location evidence="1">Membrane</location>
        <topology evidence="1">Multi-pass membrane protein</topology>
    </subcellularLocation>
</comment>
<protein>
    <submittedName>
        <fullName evidence="8">Aquaporin Z</fullName>
    </submittedName>
</protein>
<reference evidence="8 9" key="1">
    <citation type="journal article" date="2019" name="Front. Microbiol.">
        <title>Genomes of Neutrophilic Sulfur-Oxidizing Chemolithoautotrophs Representing 9 Proteobacterial Species From 8 Genera.</title>
        <authorList>
            <person name="Watanabe T."/>
            <person name="Kojima H."/>
            <person name="Umezawa K."/>
            <person name="Hori C."/>
            <person name="Takasuka T.E."/>
            <person name="Kato Y."/>
            <person name="Fukui M."/>
        </authorList>
    </citation>
    <scope>NUCLEOTIDE SEQUENCE [LARGE SCALE GENOMIC DNA]</scope>
    <source>
        <strain evidence="8 9">TTN</strain>
    </source>
</reference>
<evidence type="ECO:0000256" key="7">
    <source>
        <dbReference type="SAM" id="Phobius"/>
    </source>
</evidence>
<dbReference type="OrthoDB" id="9807293at2"/>
<dbReference type="InterPro" id="IPR000425">
    <property type="entry name" value="MIP"/>
</dbReference>
<keyword evidence="3 6" id="KW-0812">Transmembrane</keyword>
<sequence>MTAFRKKRLDTAQKQRMVGRASAPDFLDPALEWRRLFAEVWGTFLLVMVAAGGGVVAAQSHGAVTLGMQVVAPGLMVMAIIYFMGTVSGAHLNPAVTLAFAVRRNFPWRRVPGYILAQLAGGIAAALFLRAMFGTIGALGATLPGNGISSLQALAMEVVLSAGLVNTILGTASGARNIGTNGAIAVGGYIALAGLWAAPISGASMNPVRSLAPDLVRGDFGTTWIYVAGPILGALIAVAFEWMLKGKPTPAGTLAAQGTLGLDESGTETHRH</sequence>
<proteinExistence type="inferred from homology"/>
<keyword evidence="9" id="KW-1185">Reference proteome</keyword>
<comment type="caution">
    <text evidence="8">The sequence shown here is derived from an EMBL/GenBank/DDBJ whole genome shotgun (WGS) entry which is preliminary data.</text>
</comment>
<evidence type="ECO:0000256" key="6">
    <source>
        <dbReference type="RuleBase" id="RU000477"/>
    </source>
</evidence>
<evidence type="ECO:0000256" key="2">
    <source>
        <dbReference type="ARBA" id="ARBA00022448"/>
    </source>
</evidence>
<feature type="transmembrane region" description="Helical" evidence="7">
    <location>
        <begin position="36"/>
        <end position="58"/>
    </location>
</feature>
<feature type="transmembrane region" description="Helical" evidence="7">
    <location>
        <begin position="113"/>
        <end position="133"/>
    </location>
</feature>
<dbReference type="AlphaFoldDB" id="A0A401JYV8"/>
<evidence type="ECO:0000256" key="1">
    <source>
        <dbReference type="ARBA" id="ARBA00004141"/>
    </source>
</evidence>
<dbReference type="InterPro" id="IPR034294">
    <property type="entry name" value="Aquaporin_transptr"/>
</dbReference>
<dbReference type="PRINTS" id="PR00783">
    <property type="entry name" value="MINTRINSICP"/>
</dbReference>
<feature type="transmembrane region" description="Helical" evidence="7">
    <location>
        <begin position="184"/>
        <end position="204"/>
    </location>
</feature>
<comment type="similarity">
    <text evidence="6">Belongs to the MIP/aquaporin (TC 1.A.8) family.</text>
</comment>
<dbReference type="PROSITE" id="PS00221">
    <property type="entry name" value="MIP"/>
    <property type="match status" value="1"/>
</dbReference>
<organism evidence="8 9">
    <name type="scientific">Sulfuriferula multivorans</name>
    <dbReference type="NCBI Taxonomy" id="1559896"/>
    <lineage>
        <taxon>Bacteria</taxon>
        <taxon>Pseudomonadati</taxon>
        <taxon>Pseudomonadota</taxon>
        <taxon>Betaproteobacteria</taxon>
        <taxon>Nitrosomonadales</taxon>
        <taxon>Sulfuricellaceae</taxon>
        <taxon>Sulfuriferula</taxon>
    </lineage>
</organism>
<dbReference type="Gene3D" id="1.20.1080.10">
    <property type="entry name" value="Glycerol uptake facilitator protein"/>
    <property type="match status" value="1"/>
</dbReference>
<dbReference type="InterPro" id="IPR022357">
    <property type="entry name" value="MIP_CS"/>
</dbReference>
<gene>
    <name evidence="8" type="ORF">SFMTTN_3022</name>
</gene>
<dbReference type="GO" id="GO:0015267">
    <property type="term" value="F:channel activity"/>
    <property type="evidence" value="ECO:0007669"/>
    <property type="project" value="InterPro"/>
</dbReference>
<dbReference type="RefSeq" id="WP_124705948.1">
    <property type="nucleotide sequence ID" value="NZ_BGOW01000036.1"/>
</dbReference>
<evidence type="ECO:0000313" key="9">
    <source>
        <dbReference type="Proteomes" id="UP000286806"/>
    </source>
</evidence>
<feature type="transmembrane region" description="Helical" evidence="7">
    <location>
        <begin position="153"/>
        <end position="172"/>
    </location>
</feature>
<dbReference type="EMBL" id="BGOW01000036">
    <property type="protein sequence ID" value="GCB02202.1"/>
    <property type="molecule type" value="Genomic_DNA"/>
</dbReference>
<keyword evidence="4 7" id="KW-1133">Transmembrane helix</keyword>
<name>A0A401JYV8_9PROT</name>
<dbReference type="Proteomes" id="UP000286806">
    <property type="component" value="Unassembled WGS sequence"/>
</dbReference>
<keyword evidence="5 7" id="KW-0472">Membrane</keyword>
<dbReference type="GO" id="GO:0016020">
    <property type="term" value="C:membrane"/>
    <property type="evidence" value="ECO:0007669"/>
    <property type="project" value="UniProtKB-SubCell"/>
</dbReference>
<dbReference type="Pfam" id="PF00230">
    <property type="entry name" value="MIP"/>
    <property type="match status" value="1"/>
</dbReference>
<keyword evidence="2 6" id="KW-0813">Transport</keyword>
<evidence type="ECO:0000313" key="8">
    <source>
        <dbReference type="EMBL" id="GCB02202.1"/>
    </source>
</evidence>
<evidence type="ECO:0000256" key="5">
    <source>
        <dbReference type="ARBA" id="ARBA00023136"/>
    </source>
</evidence>